<dbReference type="Pfam" id="PF02373">
    <property type="entry name" value="JmjC"/>
    <property type="match status" value="1"/>
</dbReference>
<dbReference type="InterPro" id="IPR050910">
    <property type="entry name" value="JMJD6_ArgDemeth/LysHydrox"/>
</dbReference>
<reference evidence="2" key="1">
    <citation type="submission" date="2021-01" db="EMBL/GenBank/DDBJ databases">
        <authorList>
            <person name="Corre E."/>
            <person name="Pelletier E."/>
            <person name="Niang G."/>
            <person name="Scheremetjew M."/>
            <person name="Finn R."/>
            <person name="Kale V."/>
            <person name="Holt S."/>
            <person name="Cochrane G."/>
            <person name="Meng A."/>
            <person name="Brown T."/>
            <person name="Cohen L."/>
        </authorList>
    </citation>
    <scope>NUCLEOTIDE SEQUENCE</scope>
    <source>
        <strain evidence="2">UTEX LB 985</strain>
    </source>
</reference>
<protein>
    <recommendedName>
        <fullName evidence="1">JmjC domain-containing protein</fullName>
    </recommendedName>
</protein>
<dbReference type="PANTHER" id="PTHR12480">
    <property type="entry name" value="ARGININE DEMETHYLASE AND LYSYL-HYDROXYLASE JMJD"/>
    <property type="match status" value="1"/>
</dbReference>
<organism evidence="2">
    <name type="scientific">Haptolina brevifila</name>
    <dbReference type="NCBI Taxonomy" id="156173"/>
    <lineage>
        <taxon>Eukaryota</taxon>
        <taxon>Haptista</taxon>
        <taxon>Haptophyta</taxon>
        <taxon>Prymnesiophyceae</taxon>
        <taxon>Prymnesiales</taxon>
        <taxon>Prymnesiaceae</taxon>
        <taxon>Haptolina</taxon>
    </lineage>
</organism>
<dbReference type="PROSITE" id="PS51184">
    <property type="entry name" value="JMJC"/>
    <property type="match status" value="1"/>
</dbReference>
<dbReference type="AlphaFoldDB" id="A0A7S2IV02"/>
<sequence length="185" mass="20116">MACLRTPSYFVRDYVRSLEKAAHMQGTRQWLVVGGARSGSRFHVDPVATSAWNLCLQGRKLWALYPPGAPPPGVRVHPPAEASASSIGFEAPPAAEWFDDVRPWLDAQSAPRYEVVQEAGELVFVPAGWWHCVLNLEETVAFTQNVITEGNIAASIGAFARAGDFDTVELLTRLRAEELGALGVG</sequence>
<dbReference type="EMBL" id="HBGU01068501">
    <property type="protein sequence ID" value="CAD9529162.1"/>
    <property type="molecule type" value="Transcribed_RNA"/>
</dbReference>
<feature type="domain" description="JmjC" evidence="1">
    <location>
        <begin position="1"/>
        <end position="163"/>
    </location>
</feature>
<dbReference type="InterPro" id="IPR003347">
    <property type="entry name" value="JmjC_dom"/>
</dbReference>
<gene>
    <name evidence="2" type="ORF">CBRE1094_LOCUS37352</name>
</gene>
<accession>A0A7S2IV02</accession>
<dbReference type="SMART" id="SM00558">
    <property type="entry name" value="JmjC"/>
    <property type="match status" value="1"/>
</dbReference>
<dbReference type="SUPFAM" id="SSF51197">
    <property type="entry name" value="Clavaminate synthase-like"/>
    <property type="match status" value="1"/>
</dbReference>
<evidence type="ECO:0000259" key="1">
    <source>
        <dbReference type="PROSITE" id="PS51184"/>
    </source>
</evidence>
<dbReference type="Gene3D" id="2.60.120.650">
    <property type="entry name" value="Cupin"/>
    <property type="match status" value="1"/>
</dbReference>
<proteinExistence type="predicted"/>
<evidence type="ECO:0000313" key="2">
    <source>
        <dbReference type="EMBL" id="CAD9529162.1"/>
    </source>
</evidence>
<name>A0A7S2IV02_9EUKA</name>